<comment type="caution">
    <text evidence="2">The sequence shown here is derived from an EMBL/GenBank/DDBJ whole genome shotgun (WGS) entry which is preliminary data.</text>
</comment>
<feature type="region of interest" description="Disordered" evidence="1">
    <location>
        <begin position="431"/>
        <end position="475"/>
    </location>
</feature>
<sequence length="475" mass="54498">MGGLAFASGAKPLFTPRMPPHVYRYVRDHCHSVLRQIFVCVTSPIEVPAKNDYGDIDIFLAWERKKVFSLTSGKTLPQGLPENPLQAAAHLLKPERTKQEKSDSLTLAIPWPRKLLEPLKQAGSTQNGDSNNEGAEKPRFIQVDLHYYEEVSQLQWMLFKHAHGDFWNILGGIVRPFGLTISDYGLYLRIPEIEMHNRKQSRILLTREPNDILSFLGFPSDGTPWEQPFPTVDDFFDYVATCRFWGVRASQPDGNNGEQAGGEPDENKLKSKDRRRVSLRPLYQKWVEEFLPKCKEGGRLGNTRLTRIDVREEAFVRFGVKYEYEARLLQWRMQRQKDTLWNNVIKPSFPEDQGLDQHWVSRATSALKKIILKDDRSFGIWPEFIKDKDGFYNEDIVRNFVCAHWKQVGDVAWNQNQARYLQNLERKGLKRTRDDGEITTTQEPNAEISKGSSTGDDGGSKNEEVAIDRGEGGSV</sequence>
<name>A0AAN9UPM2_9PEZI</name>
<dbReference type="AlphaFoldDB" id="A0AAN9UPM2"/>
<evidence type="ECO:0000313" key="3">
    <source>
        <dbReference type="Proteomes" id="UP001320420"/>
    </source>
</evidence>
<dbReference type="Proteomes" id="UP001320420">
    <property type="component" value="Unassembled WGS sequence"/>
</dbReference>
<proteinExistence type="predicted"/>
<organism evidence="2 3">
    <name type="scientific">Diatrype stigma</name>
    <dbReference type="NCBI Taxonomy" id="117547"/>
    <lineage>
        <taxon>Eukaryota</taxon>
        <taxon>Fungi</taxon>
        <taxon>Dikarya</taxon>
        <taxon>Ascomycota</taxon>
        <taxon>Pezizomycotina</taxon>
        <taxon>Sordariomycetes</taxon>
        <taxon>Xylariomycetidae</taxon>
        <taxon>Xylariales</taxon>
        <taxon>Diatrypaceae</taxon>
        <taxon>Diatrype</taxon>
    </lineage>
</organism>
<feature type="region of interest" description="Disordered" evidence="1">
    <location>
        <begin position="250"/>
        <end position="273"/>
    </location>
</feature>
<protein>
    <submittedName>
        <fullName evidence="2">Uncharacterized protein</fullName>
    </submittedName>
</protein>
<accession>A0AAN9UPM2</accession>
<feature type="compositionally biased region" description="Basic and acidic residues" evidence="1">
    <location>
        <begin position="458"/>
        <end position="475"/>
    </location>
</feature>
<gene>
    <name evidence="2" type="ORF">SLS62_006382</name>
</gene>
<keyword evidence="3" id="KW-1185">Reference proteome</keyword>
<evidence type="ECO:0000256" key="1">
    <source>
        <dbReference type="SAM" id="MobiDB-lite"/>
    </source>
</evidence>
<evidence type="ECO:0000313" key="2">
    <source>
        <dbReference type="EMBL" id="KAK7751721.1"/>
    </source>
</evidence>
<reference evidence="2 3" key="1">
    <citation type="submission" date="2024-02" db="EMBL/GenBank/DDBJ databases">
        <title>De novo assembly and annotation of 12 fungi associated with fruit tree decline syndrome in Ontario, Canada.</title>
        <authorList>
            <person name="Sulman M."/>
            <person name="Ellouze W."/>
            <person name="Ilyukhin E."/>
        </authorList>
    </citation>
    <scope>NUCLEOTIDE SEQUENCE [LARGE SCALE GENOMIC DNA]</scope>
    <source>
        <strain evidence="2 3">M11/M66-122</strain>
    </source>
</reference>
<dbReference type="EMBL" id="JAKJXP020000046">
    <property type="protein sequence ID" value="KAK7751721.1"/>
    <property type="molecule type" value="Genomic_DNA"/>
</dbReference>